<proteinExistence type="predicted"/>
<evidence type="ECO:0000259" key="1">
    <source>
        <dbReference type="Pfam" id="PF12740"/>
    </source>
</evidence>
<dbReference type="AlphaFoldDB" id="A0A9D2S5V4"/>
<dbReference type="PANTHER" id="PTHR33428:SF14">
    <property type="entry name" value="CARBOXYLESTERASE TYPE B DOMAIN-CONTAINING PROTEIN"/>
    <property type="match status" value="1"/>
</dbReference>
<organism evidence="2 3">
    <name type="scientific">Candidatus Faecalibacterium faecipullorum</name>
    <dbReference type="NCBI Taxonomy" id="2838578"/>
    <lineage>
        <taxon>Bacteria</taxon>
        <taxon>Bacillati</taxon>
        <taxon>Bacillota</taxon>
        <taxon>Clostridia</taxon>
        <taxon>Eubacteriales</taxon>
        <taxon>Oscillospiraceae</taxon>
        <taxon>Faecalibacterium</taxon>
    </lineage>
</organism>
<reference evidence="2" key="1">
    <citation type="journal article" date="2021" name="PeerJ">
        <title>Extensive microbial diversity within the chicken gut microbiome revealed by metagenomics and culture.</title>
        <authorList>
            <person name="Gilroy R."/>
            <person name="Ravi A."/>
            <person name="Getino M."/>
            <person name="Pursley I."/>
            <person name="Horton D.L."/>
            <person name="Alikhan N.F."/>
            <person name="Baker D."/>
            <person name="Gharbi K."/>
            <person name="Hall N."/>
            <person name="Watson M."/>
            <person name="Adriaenssens E.M."/>
            <person name="Foster-Nyarko E."/>
            <person name="Jarju S."/>
            <person name="Secka A."/>
            <person name="Antonio M."/>
            <person name="Oren A."/>
            <person name="Chaudhuri R.R."/>
            <person name="La Ragione R."/>
            <person name="Hildebrand F."/>
            <person name="Pallen M.J."/>
        </authorList>
    </citation>
    <scope>NUCLEOTIDE SEQUENCE</scope>
    <source>
        <strain evidence="2">ChiHjej9B8-13557</strain>
    </source>
</reference>
<dbReference type="InterPro" id="IPR041127">
    <property type="entry name" value="PET_hydrolase/cutinase-like"/>
</dbReference>
<protein>
    <recommendedName>
        <fullName evidence="1">PET hydrolase/cutinase-like domain-containing protein</fullName>
    </recommendedName>
</protein>
<accession>A0A9D2S5V4</accession>
<dbReference type="Proteomes" id="UP000824211">
    <property type="component" value="Unassembled WGS sequence"/>
</dbReference>
<evidence type="ECO:0000313" key="3">
    <source>
        <dbReference type="Proteomes" id="UP000824211"/>
    </source>
</evidence>
<feature type="domain" description="PET hydrolase/cutinase-like" evidence="1">
    <location>
        <begin position="42"/>
        <end position="200"/>
    </location>
</feature>
<reference evidence="2" key="2">
    <citation type="submission" date="2021-04" db="EMBL/GenBank/DDBJ databases">
        <authorList>
            <person name="Gilroy R."/>
        </authorList>
    </citation>
    <scope>NUCLEOTIDE SEQUENCE</scope>
    <source>
        <strain evidence="2">ChiHjej9B8-13557</strain>
    </source>
</reference>
<gene>
    <name evidence="2" type="ORF">H9771_00360</name>
</gene>
<dbReference type="Gene3D" id="3.40.50.1820">
    <property type="entry name" value="alpha/beta hydrolase"/>
    <property type="match status" value="1"/>
</dbReference>
<evidence type="ECO:0000313" key="2">
    <source>
        <dbReference type="EMBL" id="HJB58108.1"/>
    </source>
</evidence>
<dbReference type="EMBL" id="DWXX01000006">
    <property type="protein sequence ID" value="HJB58108.1"/>
    <property type="molecule type" value="Genomic_DNA"/>
</dbReference>
<sequence>MKDFLKIAAVVLALGLAARGAWGVLTGALSGGMFAPADYTETVQTGGELEAAYLAAGPHQTEQLTVPAPREEWGSFTAWYPADLPQSDAQYPVVVMVNGTGVYASKYPAVFEHLASWGFIVVGNEDPSTCTGASADALLAWLLNENATPDSLLYGRVDTANIGLCGHSQGGVGVFNAVNEQPRGGLYRCAVSLSPTDRDLAEALNMPYDPAGTSIPVLLLAADSSDVIELDGMQRIFDALPGPKAMARRTGANHGQMLYTADGYVTAWLLWHLQGDEAAARAFTGAAPELASNPLYQDVRLAC</sequence>
<name>A0A9D2S5V4_9FIRM</name>
<dbReference type="InterPro" id="IPR029058">
    <property type="entry name" value="AB_hydrolase_fold"/>
</dbReference>
<comment type="caution">
    <text evidence="2">The sequence shown here is derived from an EMBL/GenBank/DDBJ whole genome shotgun (WGS) entry which is preliminary data.</text>
</comment>
<dbReference type="SUPFAM" id="SSF53474">
    <property type="entry name" value="alpha/beta-Hydrolases"/>
    <property type="match status" value="1"/>
</dbReference>
<dbReference type="Pfam" id="PF12740">
    <property type="entry name" value="PETase"/>
    <property type="match status" value="1"/>
</dbReference>
<dbReference type="PANTHER" id="PTHR33428">
    <property type="entry name" value="CHLOROPHYLLASE-2, CHLOROPLASTIC"/>
    <property type="match status" value="1"/>
</dbReference>